<dbReference type="AlphaFoldDB" id="A0AAV9KBC7"/>
<dbReference type="EMBL" id="JAWPEI010000011">
    <property type="protein sequence ID" value="KAK4709965.1"/>
    <property type="molecule type" value="Genomic_DNA"/>
</dbReference>
<evidence type="ECO:0000256" key="1">
    <source>
        <dbReference type="SAM" id="MobiDB-lite"/>
    </source>
</evidence>
<protein>
    <submittedName>
        <fullName evidence="2">Uncharacterized protein</fullName>
    </submittedName>
</protein>
<reference evidence="2 3" key="1">
    <citation type="submission" date="2023-10" db="EMBL/GenBank/DDBJ databases">
        <title>Genome-Wide Identification Analysis in wild type Solanum Pinnatisectum Reveals Some Genes Defensing Phytophthora Infestans.</title>
        <authorList>
            <person name="Sun C."/>
        </authorList>
    </citation>
    <scope>NUCLEOTIDE SEQUENCE [LARGE SCALE GENOMIC DNA]</scope>
    <source>
        <strain evidence="2">LQN</strain>
        <tissue evidence="2">Leaf</tissue>
    </source>
</reference>
<evidence type="ECO:0000313" key="2">
    <source>
        <dbReference type="EMBL" id="KAK4709965.1"/>
    </source>
</evidence>
<organism evidence="2 3">
    <name type="scientific">Solanum pinnatisectum</name>
    <name type="common">tansyleaf nightshade</name>
    <dbReference type="NCBI Taxonomy" id="50273"/>
    <lineage>
        <taxon>Eukaryota</taxon>
        <taxon>Viridiplantae</taxon>
        <taxon>Streptophyta</taxon>
        <taxon>Embryophyta</taxon>
        <taxon>Tracheophyta</taxon>
        <taxon>Spermatophyta</taxon>
        <taxon>Magnoliopsida</taxon>
        <taxon>eudicotyledons</taxon>
        <taxon>Gunneridae</taxon>
        <taxon>Pentapetalae</taxon>
        <taxon>asterids</taxon>
        <taxon>lamiids</taxon>
        <taxon>Solanales</taxon>
        <taxon>Solanaceae</taxon>
        <taxon>Solanoideae</taxon>
        <taxon>Solaneae</taxon>
        <taxon>Solanum</taxon>
    </lineage>
</organism>
<gene>
    <name evidence="2" type="ORF">R3W88_004478</name>
</gene>
<sequence length="49" mass="5600">MEGNLSPNHIGKLKGKYINQREQSVETLTNAQVSSRQSKRTIVKNPKYQ</sequence>
<comment type="caution">
    <text evidence="2">The sequence shown here is derived from an EMBL/GenBank/DDBJ whole genome shotgun (WGS) entry which is preliminary data.</text>
</comment>
<proteinExistence type="predicted"/>
<name>A0AAV9KBC7_9SOLN</name>
<accession>A0AAV9KBC7</accession>
<evidence type="ECO:0000313" key="3">
    <source>
        <dbReference type="Proteomes" id="UP001311915"/>
    </source>
</evidence>
<dbReference type="Proteomes" id="UP001311915">
    <property type="component" value="Unassembled WGS sequence"/>
</dbReference>
<keyword evidence="3" id="KW-1185">Reference proteome</keyword>
<feature type="region of interest" description="Disordered" evidence="1">
    <location>
        <begin position="28"/>
        <end position="49"/>
    </location>
</feature>